<organism evidence="4 5">
    <name type="scientific">Lecanosticta acicola</name>
    <dbReference type="NCBI Taxonomy" id="111012"/>
    <lineage>
        <taxon>Eukaryota</taxon>
        <taxon>Fungi</taxon>
        <taxon>Dikarya</taxon>
        <taxon>Ascomycota</taxon>
        <taxon>Pezizomycotina</taxon>
        <taxon>Dothideomycetes</taxon>
        <taxon>Dothideomycetidae</taxon>
        <taxon>Mycosphaerellales</taxon>
        <taxon>Mycosphaerellaceae</taxon>
        <taxon>Lecanosticta</taxon>
    </lineage>
</organism>
<keyword evidence="2 3" id="KW-0040">ANK repeat</keyword>
<gene>
    <name evidence="4" type="ORF">LECACI_7A010123</name>
</gene>
<evidence type="ECO:0000313" key="5">
    <source>
        <dbReference type="Proteomes" id="UP001296104"/>
    </source>
</evidence>
<evidence type="ECO:0000256" key="2">
    <source>
        <dbReference type="ARBA" id="ARBA00023043"/>
    </source>
</evidence>
<proteinExistence type="predicted"/>
<keyword evidence="1" id="KW-0677">Repeat</keyword>
<protein>
    <submittedName>
        <fullName evidence="4">Uncharacterized protein RCC_09715</fullName>
    </submittedName>
</protein>
<evidence type="ECO:0000313" key="4">
    <source>
        <dbReference type="EMBL" id="CAK4034965.1"/>
    </source>
</evidence>
<feature type="repeat" description="ANK" evidence="3">
    <location>
        <begin position="228"/>
        <end position="256"/>
    </location>
</feature>
<name>A0AAI8Z907_9PEZI</name>
<keyword evidence="5" id="KW-1185">Reference proteome</keyword>
<dbReference type="PROSITE" id="PS50297">
    <property type="entry name" value="ANK_REP_REGION"/>
    <property type="match status" value="2"/>
</dbReference>
<dbReference type="PANTHER" id="PTHR24189:SF50">
    <property type="entry name" value="ANKYRIN REPEAT AND SOCS BOX PROTEIN 2"/>
    <property type="match status" value="1"/>
</dbReference>
<dbReference type="PROSITE" id="PS50088">
    <property type="entry name" value="ANK_REPEAT"/>
    <property type="match status" value="2"/>
</dbReference>
<evidence type="ECO:0000256" key="3">
    <source>
        <dbReference type="PROSITE-ProRule" id="PRU00023"/>
    </source>
</evidence>
<reference evidence="4" key="1">
    <citation type="submission" date="2023-11" db="EMBL/GenBank/DDBJ databases">
        <authorList>
            <person name="Alioto T."/>
            <person name="Alioto T."/>
            <person name="Gomez Garrido J."/>
        </authorList>
    </citation>
    <scope>NUCLEOTIDE SEQUENCE</scope>
</reference>
<evidence type="ECO:0000256" key="1">
    <source>
        <dbReference type="ARBA" id="ARBA00022737"/>
    </source>
</evidence>
<dbReference type="Gene3D" id="1.25.40.20">
    <property type="entry name" value="Ankyrin repeat-containing domain"/>
    <property type="match status" value="1"/>
</dbReference>
<comment type="caution">
    <text evidence="4">The sequence shown here is derived from an EMBL/GenBank/DDBJ whole genome shotgun (WGS) entry which is preliminary data.</text>
</comment>
<dbReference type="SUPFAM" id="SSF48403">
    <property type="entry name" value="Ankyrin repeat"/>
    <property type="match status" value="1"/>
</dbReference>
<dbReference type="PANTHER" id="PTHR24189">
    <property type="entry name" value="MYOTROPHIN"/>
    <property type="match status" value="1"/>
</dbReference>
<accession>A0AAI8Z907</accession>
<dbReference type="SMART" id="SM00248">
    <property type="entry name" value="ANK"/>
    <property type="match status" value="3"/>
</dbReference>
<feature type="repeat" description="ANK" evidence="3">
    <location>
        <begin position="270"/>
        <end position="298"/>
    </location>
</feature>
<dbReference type="Proteomes" id="UP001296104">
    <property type="component" value="Unassembled WGS sequence"/>
</dbReference>
<dbReference type="AlphaFoldDB" id="A0AAI8Z907"/>
<dbReference type="Pfam" id="PF12796">
    <property type="entry name" value="Ank_2"/>
    <property type="match status" value="1"/>
</dbReference>
<sequence>MSLCFDEAYQALRSRRISEEEYLHQVLAHFCGIRHPADEKAGRPWELMINDPVGNAIREAALNSPHSRPESVSQLEKLFTSALKDDAKAVKTIVSQLASDASGQPIPLQAIATFAALHSDAEVLRFCLQMGATLSDRNTSVALEYAARGPALLHVLYEYDWRDMRTSTLAFNRLLEWSLHTGPEELNWFLIHGARIDKETIRHAVHGAPLKAACIQVLVDRLGVELFNGTRLLQSAAKRGRNDIVKVLLDAGVNVDELIPPSPTHEDGEVELTALYEAVYKRHEETVQLLLQRGADPNKQVCAEGLNTPLKLAEGHGYARIVVMLRMVVEGKEKSGGDTYHTAKL</sequence>
<dbReference type="InterPro" id="IPR036770">
    <property type="entry name" value="Ankyrin_rpt-contain_sf"/>
</dbReference>
<dbReference type="InterPro" id="IPR002110">
    <property type="entry name" value="Ankyrin_rpt"/>
</dbReference>
<dbReference type="InterPro" id="IPR050745">
    <property type="entry name" value="Multifunctional_regulatory"/>
</dbReference>
<dbReference type="EMBL" id="CAVMBE010000156">
    <property type="protein sequence ID" value="CAK4034965.1"/>
    <property type="molecule type" value="Genomic_DNA"/>
</dbReference>